<dbReference type="AlphaFoldDB" id="A0A2G9ZL31"/>
<name>A0A2G9ZL31_9BACT</name>
<proteinExistence type="predicted"/>
<gene>
    <name evidence="1" type="ORF">COX22_02000</name>
</gene>
<organism evidence="1 2">
    <name type="scientific">Candidatus Falkowbacteria bacterium CG23_combo_of_CG06-09_8_20_14_all_49_15</name>
    <dbReference type="NCBI Taxonomy" id="1974572"/>
    <lineage>
        <taxon>Bacteria</taxon>
        <taxon>Candidatus Falkowiibacteriota</taxon>
    </lineage>
</organism>
<dbReference type="Proteomes" id="UP000230729">
    <property type="component" value="Unassembled WGS sequence"/>
</dbReference>
<evidence type="ECO:0000313" key="2">
    <source>
        <dbReference type="Proteomes" id="UP000230729"/>
    </source>
</evidence>
<evidence type="ECO:0000313" key="1">
    <source>
        <dbReference type="EMBL" id="PIP33885.1"/>
    </source>
</evidence>
<protein>
    <submittedName>
        <fullName evidence="1">Uncharacterized protein</fullName>
    </submittedName>
</protein>
<sequence>MEEYLVYKYMAIHPDLKSMLNESLPEMLIAAKQCIDYHKDENIWGSPGCLGYPSALLLLSVANSIGSYVIGAGNTEKHFNILNHKEYYNLNLSAEDIKDLYNKYRNLLSHNAVLSYGVGLDIGGNSSPVFYKVGNIKLLNLLPFYMLSISIVKKFLDNSSTILDNNHTIINISKK</sequence>
<accession>A0A2G9ZL31</accession>
<reference evidence="1 2" key="1">
    <citation type="submission" date="2017-09" db="EMBL/GenBank/DDBJ databases">
        <title>Depth-based differentiation of microbial function through sediment-hosted aquifers and enrichment of novel symbionts in the deep terrestrial subsurface.</title>
        <authorList>
            <person name="Probst A.J."/>
            <person name="Ladd B."/>
            <person name="Jarett J.K."/>
            <person name="Geller-Mcgrath D.E."/>
            <person name="Sieber C.M."/>
            <person name="Emerson J.B."/>
            <person name="Anantharaman K."/>
            <person name="Thomas B.C."/>
            <person name="Malmstrom R."/>
            <person name="Stieglmeier M."/>
            <person name="Klingl A."/>
            <person name="Woyke T."/>
            <person name="Ryan C.M."/>
            <person name="Banfield J.F."/>
        </authorList>
    </citation>
    <scope>NUCLEOTIDE SEQUENCE [LARGE SCALE GENOMIC DNA]</scope>
    <source>
        <strain evidence="1">CG23_combo_of_CG06-09_8_20_14_all_49_15</strain>
    </source>
</reference>
<dbReference type="EMBL" id="PCSD01000042">
    <property type="protein sequence ID" value="PIP33885.1"/>
    <property type="molecule type" value="Genomic_DNA"/>
</dbReference>
<comment type="caution">
    <text evidence="1">The sequence shown here is derived from an EMBL/GenBank/DDBJ whole genome shotgun (WGS) entry which is preliminary data.</text>
</comment>